<accession>A0A8H9KS45</accession>
<proteinExistence type="predicted"/>
<evidence type="ECO:0000259" key="1">
    <source>
        <dbReference type="Pfam" id="PF11716"/>
    </source>
</evidence>
<reference evidence="2" key="2">
    <citation type="submission" date="2020-09" db="EMBL/GenBank/DDBJ databases">
        <authorList>
            <person name="Sun Q."/>
            <person name="Zhou Y."/>
        </authorList>
    </citation>
    <scope>NUCLEOTIDE SEQUENCE</scope>
    <source>
        <strain evidence="2">CGMCC 1.10749</strain>
    </source>
</reference>
<dbReference type="AlphaFoldDB" id="A0A8H9KS45"/>
<dbReference type="Gene3D" id="1.20.120.450">
    <property type="entry name" value="dinb family like domain"/>
    <property type="match status" value="1"/>
</dbReference>
<feature type="domain" description="Mycothiol-dependent maleylpyruvate isomerase metal-binding" evidence="1">
    <location>
        <begin position="21"/>
        <end position="154"/>
    </location>
</feature>
<dbReference type="InterPro" id="IPR034660">
    <property type="entry name" value="DinB/YfiT-like"/>
</dbReference>
<reference evidence="2" key="1">
    <citation type="journal article" date="2014" name="Int. J. Syst. Evol. Microbiol.">
        <title>Complete genome sequence of Corynebacterium casei LMG S-19264T (=DSM 44701T), isolated from a smear-ripened cheese.</title>
        <authorList>
            <consortium name="US DOE Joint Genome Institute (JGI-PGF)"/>
            <person name="Walter F."/>
            <person name="Albersmeier A."/>
            <person name="Kalinowski J."/>
            <person name="Ruckert C."/>
        </authorList>
    </citation>
    <scope>NUCLEOTIDE SEQUENCE</scope>
    <source>
        <strain evidence="2">CGMCC 1.10749</strain>
    </source>
</reference>
<dbReference type="EMBL" id="BMEA01000001">
    <property type="protein sequence ID" value="GGB77470.1"/>
    <property type="molecule type" value="Genomic_DNA"/>
</dbReference>
<evidence type="ECO:0000313" key="3">
    <source>
        <dbReference type="Proteomes" id="UP000628079"/>
    </source>
</evidence>
<dbReference type="SUPFAM" id="SSF109854">
    <property type="entry name" value="DinB/YfiT-like putative metalloenzymes"/>
    <property type="match status" value="1"/>
</dbReference>
<protein>
    <recommendedName>
        <fullName evidence="1">Mycothiol-dependent maleylpyruvate isomerase metal-binding domain-containing protein</fullName>
    </recommendedName>
</protein>
<organism evidence="2 3">
    <name type="scientific">Knoellia flava</name>
    <dbReference type="NCBI Taxonomy" id="913969"/>
    <lineage>
        <taxon>Bacteria</taxon>
        <taxon>Bacillati</taxon>
        <taxon>Actinomycetota</taxon>
        <taxon>Actinomycetes</taxon>
        <taxon>Micrococcales</taxon>
        <taxon>Intrasporangiaceae</taxon>
        <taxon>Knoellia</taxon>
    </lineage>
</organism>
<dbReference type="InterPro" id="IPR017517">
    <property type="entry name" value="Maleyloyr_isom"/>
</dbReference>
<dbReference type="Proteomes" id="UP000628079">
    <property type="component" value="Unassembled WGS sequence"/>
</dbReference>
<gene>
    <name evidence="2" type="ORF">GCM10011314_16400</name>
</gene>
<comment type="caution">
    <text evidence="2">The sequence shown here is derived from an EMBL/GenBank/DDBJ whole genome shotgun (WGS) entry which is preliminary data.</text>
</comment>
<dbReference type="NCBIfam" id="TIGR03083">
    <property type="entry name" value="maleylpyruvate isomerase family mycothiol-dependent enzyme"/>
    <property type="match status" value="1"/>
</dbReference>
<sequence>MTLHPAAPEDLPALTAAYAQTVQAISDLGHSLRPGDAERDTACPGWTVLDQFAHVVSLEAWVQGEEPPGLSADEQAQTPHINDVVDRFLTSRRGRSLEELLEELDALVSSRVRHLEAETTSSEDPATGPFGPTTLLGLMSSRLFDLWVHEQDIREAIGRPGNLDTAAAAHTVNLLFRALPRIVARTAAVPHDHAVILDLTGPVVGRAGARVEERDGKAHGIPLFTGEAEQHPDVVTTTLTMSTQAATRRAAGRVSTADTHVTVTGDEEIARRVLDALVITP</sequence>
<dbReference type="InterPro" id="IPR024344">
    <property type="entry name" value="MDMPI_metal-binding"/>
</dbReference>
<dbReference type="RefSeq" id="WP_035949900.1">
    <property type="nucleotide sequence ID" value="NZ_BMEA01000001.1"/>
</dbReference>
<dbReference type="Pfam" id="PF11716">
    <property type="entry name" value="MDMPI_N"/>
    <property type="match status" value="1"/>
</dbReference>
<dbReference type="GO" id="GO:0046872">
    <property type="term" value="F:metal ion binding"/>
    <property type="evidence" value="ECO:0007669"/>
    <property type="project" value="InterPro"/>
</dbReference>
<name>A0A8H9KS45_9MICO</name>
<evidence type="ECO:0000313" key="2">
    <source>
        <dbReference type="EMBL" id="GGB77470.1"/>
    </source>
</evidence>